<evidence type="ECO:0000256" key="1">
    <source>
        <dbReference type="ARBA" id="ARBA00023136"/>
    </source>
</evidence>
<dbReference type="AlphaFoldDB" id="A0A926I7X2"/>
<dbReference type="GO" id="GO:0005886">
    <property type="term" value="C:plasma membrane"/>
    <property type="evidence" value="ECO:0007669"/>
    <property type="project" value="UniProtKB-SubCell"/>
</dbReference>
<protein>
    <recommendedName>
        <fullName evidence="2">Putative membrane protein insertion efficiency factor</fullName>
    </recommendedName>
</protein>
<evidence type="ECO:0000313" key="4">
    <source>
        <dbReference type="Proteomes" id="UP000610760"/>
    </source>
</evidence>
<keyword evidence="4" id="KW-1185">Reference proteome</keyword>
<keyword evidence="2" id="KW-1003">Cell membrane</keyword>
<accession>A0A926I7X2</accession>
<dbReference type="PANTHER" id="PTHR33383:SF1">
    <property type="entry name" value="MEMBRANE PROTEIN INSERTION EFFICIENCY FACTOR-RELATED"/>
    <property type="match status" value="1"/>
</dbReference>
<dbReference type="InterPro" id="IPR002696">
    <property type="entry name" value="Membr_insert_effic_factor_YidD"/>
</dbReference>
<dbReference type="Pfam" id="PF01809">
    <property type="entry name" value="YidD"/>
    <property type="match status" value="1"/>
</dbReference>
<comment type="function">
    <text evidence="2">Could be involved in insertion of integral membrane proteins into the membrane.</text>
</comment>
<comment type="caution">
    <text evidence="3">The sequence shown here is derived from an EMBL/GenBank/DDBJ whole genome shotgun (WGS) entry which is preliminary data.</text>
</comment>
<name>A0A926I7X2_9FIRM</name>
<gene>
    <name evidence="3" type="primary">yidD</name>
    <name evidence="3" type="ORF">H8710_09890</name>
</gene>
<organism evidence="3 4">
    <name type="scientific">Fumia xinanensis</name>
    <dbReference type="NCBI Taxonomy" id="2763659"/>
    <lineage>
        <taxon>Bacteria</taxon>
        <taxon>Bacillati</taxon>
        <taxon>Bacillota</taxon>
        <taxon>Clostridia</taxon>
        <taxon>Eubacteriales</taxon>
        <taxon>Oscillospiraceae</taxon>
        <taxon>Fumia</taxon>
    </lineage>
</organism>
<dbReference type="PANTHER" id="PTHR33383">
    <property type="entry name" value="MEMBRANE PROTEIN INSERTION EFFICIENCY FACTOR-RELATED"/>
    <property type="match status" value="1"/>
</dbReference>
<comment type="subcellular location">
    <subcellularLocation>
        <location evidence="2">Cell membrane</location>
        <topology evidence="2">Peripheral membrane protein</topology>
        <orientation evidence="2">Cytoplasmic side</orientation>
    </subcellularLocation>
</comment>
<dbReference type="EMBL" id="JACRSV010000003">
    <property type="protein sequence ID" value="MBC8560371.1"/>
    <property type="molecule type" value="Genomic_DNA"/>
</dbReference>
<sequence length="81" mass="9535">MKKNLLKLIYFYQKYLSKWKGPCCRYYPTCSSYAIQAVERFGAVKGSYLMVKRILRCNPLFKGGIDPVPETFSLFTHRKDK</sequence>
<dbReference type="HAMAP" id="MF_00386">
    <property type="entry name" value="UPF0161_YidD"/>
    <property type="match status" value="1"/>
</dbReference>
<reference evidence="3" key="1">
    <citation type="submission" date="2020-08" db="EMBL/GenBank/DDBJ databases">
        <title>Genome public.</title>
        <authorList>
            <person name="Liu C."/>
            <person name="Sun Q."/>
        </authorList>
    </citation>
    <scope>NUCLEOTIDE SEQUENCE</scope>
    <source>
        <strain evidence="3">NSJ-33</strain>
    </source>
</reference>
<dbReference type="Proteomes" id="UP000610760">
    <property type="component" value="Unassembled WGS sequence"/>
</dbReference>
<dbReference type="NCBIfam" id="TIGR00278">
    <property type="entry name" value="membrane protein insertion efficiency factor YidD"/>
    <property type="match status" value="1"/>
</dbReference>
<evidence type="ECO:0000256" key="2">
    <source>
        <dbReference type="HAMAP-Rule" id="MF_00386"/>
    </source>
</evidence>
<proteinExistence type="inferred from homology"/>
<evidence type="ECO:0000313" key="3">
    <source>
        <dbReference type="EMBL" id="MBC8560371.1"/>
    </source>
</evidence>
<dbReference type="SMART" id="SM01234">
    <property type="entry name" value="Haemolytic"/>
    <property type="match status" value="1"/>
</dbReference>
<keyword evidence="1 2" id="KW-0472">Membrane</keyword>
<dbReference type="RefSeq" id="WP_249295375.1">
    <property type="nucleotide sequence ID" value="NZ_JACRSV010000003.1"/>
</dbReference>
<comment type="similarity">
    <text evidence="2">Belongs to the UPF0161 family.</text>
</comment>